<feature type="chain" id="PRO_5046882232" evidence="1">
    <location>
        <begin position="23"/>
        <end position="289"/>
    </location>
</feature>
<gene>
    <name evidence="2" type="ORF">V8247_04000</name>
</gene>
<dbReference type="PROSITE" id="PS51257">
    <property type="entry name" value="PROKAR_LIPOPROTEIN"/>
    <property type="match status" value="1"/>
</dbReference>
<dbReference type="InterPro" id="IPR011042">
    <property type="entry name" value="6-blade_b-propeller_TolB-like"/>
</dbReference>
<keyword evidence="1" id="KW-0732">Signal</keyword>
<organism evidence="2 3">
    <name type="scientific">Candidatus Dehalogenimonas loeffleri</name>
    <dbReference type="NCBI Taxonomy" id="3127115"/>
    <lineage>
        <taxon>Bacteria</taxon>
        <taxon>Bacillati</taxon>
        <taxon>Chloroflexota</taxon>
        <taxon>Dehalococcoidia</taxon>
        <taxon>Dehalococcoidales</taxon>
        <taxon>Dehalococcoidaceae</taxon>
        <taxon>Dehalogenimonas</taxon>
    </lineage>
</organism>
<accession>A0ABZ2J5E1</accession>
<evidence type="ECO:0000256" key="1">
    <source>
        <dbReference type="SAM" id="SignalP"/>
    </source>
</evidence>
<protein>
    <submittedName>
        <fullName evidence="2">Uncharacterized protein</fullName>
    </submittedName>
</protein>
<name>A0ABZ2J5E1_9CHLR</name>
<evidence type="ECO:0000313" key="3">
    <source>
        <dbReference type="Proteomes" id="UP001375370"/>
    </source>
</evidence>
<evidence type="ECO:0000313" key="2">
    <source>
        <dbReference type="EMBL" id="WWX26140.1"/>
    </source>
</evidence>
<keyword evidence="3" id="KW-1185">Reference proteome</keyword>
<dbReference type="Pfam" id="PF07676">
    <property type="entry name" value="PD40"/>
    <property type="match status" value="1"/>
</dbReference>
<dbReference type="Proteomes" id="UP001375370">
    <property type="component" value="Chromosome"/>
</dbReference>
<feature type="signal peptide" evidence="1">
    <location>
        <begin position="1"/>
        <end position="22"/>
    </location>
</feature>
<dbReference type="EMBL" id="CP146612">
    <property type="protein sequence ID" value="WWX26140.1"/>
    <property type="molecule type" value="Genomic_DNA"/>
</dbReference>
<dbReference type="RefSeq" id="WP_338739011.1">
    <property type="nucleotide sequence ID" value="NZ_CP146612.1"/>
</dbReference>
<sequence>MLKITVNTILALLMLFAIVSCGQSESHSTSYLSQEPPGTEPQIFAPGIVSDPNQFEWSGSFSPDGKEYYFSRQYGDAPSKILFTKLIDGKWTTPEPLMATAAYGAGEVHLTFDNKRLYFMWQHPYPPVQTGLPPYYFVERVPNRWSEPKYAGQGMFLSSSHDGTIYTSDMSSWNINRQTHLAKVTVEGGQFIKYDRLDIPTYLGSQAHPCIAPDGSYILFDVDGGTHLFVCFKKADGTWEAAIDLTKHSFDPMAGGAYISPDGKYLFFALNEDIWWVDIKVIENLRPKA</sequence>
<dbReference type="InterPro" id="IPR011659">
    <property type="entry name" value="WD40"/>
</dbReference>
<dbReference type="Gene3D" id="2.120.10.30">
    <property type="entry name" value="TolB, C-terminal domain"/>
    <property type="match status" value="1"/>
</dbReference>
<reference evidence="2 3" key="1">
    <citation type="submission" date="2024-03" db="EMBL/GenBank/DDBJ databases">
        <title>A Dehalogenimonas Isolated from Estuarine Sediments Dihaloeliminates Chlorinated Alkanes.</title>
        <authorList>
            <person name="Yang Y."/>
            <person name="Wang H."/>
        </authorList>
    </citation>
    <scope>NUCLEOTIDE SEQUENCE [LARGE SCALE GENOMIC DNA]</scope>
    <source>
        <strain evidence="2 3">W</strain>
    </source>
</reference>
<dbReference type="SUPFAM" id="SSF82171">
    <property type="entry name" value="DPP6 N-terminal domain-like"/>
    <property type="match status" value="1"/>
</dbReference>
<proteinExistence type="predicted"/>